<name>A0A972JMD0_9GAMM</name>
<dbReference type="AlphaFoldDB" id="A0A972JMD0"/>
<comment type="caution">
    <text evidence="2">The sequence shown here is derived from an EMBL/GenBank/DDBJ whole genome shotgun (WGS) entry which is preliminary data.</text>
</comment>
<evidence type="ECO:0000313" key="2">
    <source>
        <dbReference type="EMBL" id="NMH67134.1"/>
    </source>
</evidence>
<gene>
    <name evidence="2" type="ORF">HC757_18435</name>
</gene>
<dbReference type="InterPro" id="IPR004360">
    <property type="entry name" value="Glyas_Fos-R_dOase_dom"/>
</dbReference>
<dbReference type="Pfam" id="PF00903">
    <property type="entry name" value="Glyoxalase"/>
    <property type="match status" value="1"/>
</dbReference>
<dbReference type="SUPFAM" id="SSF54593">
    <property type="entry name" value="Glyoxalase/Bleomycin resistance protein/Dihydroxybiphenyl dioxygenase"/>
    <property type="match status" value="1"/>
</dbReference>
<sequence length="130" mass="14173">MTTLSLGLQHVRVVALAVTDMARATKFYGETLGLAPAHEHGVMLGYALGPNILMLKDDWYGTPTAEPNPRITLACDYAPDTAAFLQTRGVTIADAVVAIEEGFYIGSFLDSEGNKLWFCSPLQRQENQPE</sequence>
<dbReference type="PROSITE" id="PS51819">
    <property type="entry name" value="VOC"/>
    <property type="match status" value="1"/>
</dbReference>
<protein>
    <submittedName>
        <fullName evidence="2">VOC family protein</fullName>
    </submittedName>
</protein>
<dbReference type="CDD" id="cd06587">
    <property type="entry name" value="VOC"/>
    <property type="match status" value="1"/>
</dbReference>
<reference evidence="2" key="1">
    <citation type="submission" date="2020-04" db="EMBL/GenBank/DDBJ databases">
        <title>Description of Shewanella salipaludis sp. nov., isolated from a salt marsh.</title>
        <authorList>
            <person name="Park S."/>
            <person name="Yoon J.-H."/>
        </authorList>
    </citation>
    <scope>NUCLEOTIDE SEQUENCE</scope>
    <source>
        <strain evidence="2">SHSM-M6</strain>
    </source>
</reference>
<evidence type="ECO:0000259" key="1">
    <source>
        <dbReference type="PROSITE" id="PS51819"/>
    </source>
</evidence>
<accession>A0A972JMD0</accession>
<dbReference type="Proteomes" id="UP000737113">
    <property type="component" value="Unassembled WGS sequence"/>
</dbReference>
<dbReference type="RefSeq" id="WP_169565907.1">
    <property type="nucleotide sequence ID" value="NZ_JAAXYH010000023.1"/>
</dbReference>
<dbReference type="InterPro" id="IPR029068">
    <property type="entry name" value="Glyas_Bleomycin-R_OHBP_Dase"/>
</dbReference>
<dbReference type="InterPro" id="IPR037523">
    <property type="entry name" value="VOC_core"/>
</dbReference>
<organism evidence="2 3">
    <name type="scientific">Shewanella salipaludis</name>
    <dbReference type="NCBI Taxonomy" id="2723052"/>
    <lineage>
        <taxon>Bacteria</taxon>
        <taxon>Pseudomonadati</taxon>
        <taxon>Pseudomonadota</taxon>
        <taxon>Gammaproteobacteria</taxon>
        <taxon>Alteromonadales</taxon>
        <taxon>Shewanellaceae</taxon>
        <taxon>Shewanella</taxon>
    </lineage>
</organism>
<dbReference type="Gene3D" id="3.10.180.10">
    <property type="entry name" value="2,3-Dihydroxybiphenyl 1,2-Dioxygenase, domain 1"/>
    <property type="match status" value="1"/>
</dbReference>
<proteinExistence type="predicted"/>
<feature type="domain" description="VOC" evidence="1">
    <location>
        <begin position="7"/>
        <end position="121"/>
    </location>
</feature>
<keyword evidence="3" id="KW-1185">Reference proteome</keyword>
<dbReference type="EMBL" id="JAAXYH010000023">
    <property type="protein sequence ID" value="NMH67134.1"/>
    <property type="molecule type" value="Genomic_DNA"/>
</dbReference>
<evidence type="ECO:0000313" key="3">
    <source>
        <dbReference type="Proteomes" id="UP000737113"/>
    </source>
</evidence>